<name>A0A0R1EUX7_LACZE</name>
<protein>
    <submittedName>
        <fullName evidence="5">ABC transporter ATP-binding protein</fullName>
    </submittedName>
</protein>
<dbReference type="InterPro" id="IPR003439">
    <property type="entry name" value="ABC_transporter-like_ATP-bd"/>
</dbReference>
<dbReference type="SMART" id="SM00382">
    <property type="entry name" value="AAA"/>
    <property type="match status" value="1"/>
</dbReference>
<evidence type="ECO:0000313" key="5">
    <source>
        <dbReference type="EMBL" id="KRK13190.1"/>
    </source>
</evidence>
<dbReference type="InterPro" id="IPR051782">
    <property type="entry name" value="ABC_Transporter_VariousFunc"/>
</dbReference>
<dbReference type="SUPFAM" id="SSF52540">
    <property type="entry name" value="P-loop containing nucleoside triphosphate hydrolases"/>
    <property type="match status" value="1"/>
</dbReference>
<evidence type="ECO:0000256" key="3">
    <source>
        <dbReference type="ARBA" id="ARBA00022840"/>
    </source>
</evidence>
<dbReference type="PROSITE" id="PS00211">
    <property type="entry name" value="ABC_TRANSPORTER_1"/>
    <property type="match status" value="1"/>
</dbReference>
<dbReference type="CDD" id="cd03230">
    <property type="entry name" value="ABC_DR_subfamily_A"/>
    <property type="match status" value="1"/>
</dbReference>
<proteinExistence type="predicted"/>
<dbReference type="AlphaFoldDB" id="A0A0R1EUX7"/>
<dbReference type="InterPro" id="IPR017871">
    <property type="entry name" value="ABC_transporter-like_CS"/>
</dbReference>
<dbReference type="InterPro" id="IPR003593">
    <property type="entry name" value="AAA+_ATPase"/>
</dbReference>
<keyword evidence="1" id="KW-0813">Transport</keyword>
<dbReference type="Gene3D" id="3.40.50.300">
    <property type="entry name" value="P-loop containing nucleotide triphosphate hydrolases"/>
    <property type="match status" value="1"/>
</dbReference>
<dbReference type="Proteomes" id="UP000051984">
    <property type="component" value="Unassembled WGS sequence"/>
</dbReference>
<evidence type="ECO:0000256" key="1">
    <source>
        <dbReference type="ARBA" id="ARBA00022448"/>
    </source>
</evidence>
<organism evidence="5 6">
    <name type="scientific">Lacticaseibacillus zeae DSM 20178 = KCTC 3804</name>
    <dbReference type="NCBI Taxonomy" id="1423816"/>
    <lineage>
        <taxon>Bacteria</taxon>
        <taxon>Bacillati</taxon>
        <taxon>Bacillota</taxon>
        <taxon>Bacilli</taxon>
        <taxon>Lactobacillales</taxon>
        <taxon>Lactobacillaceae</taxon>
        <taxon>Lacticaseibacillus</taxon>
    </lineage>
</organism>
<feature type="domain" description="ABC transporter" evidence="4">
    <location>
        <begin position="4"/>
        <end position="231"/>
    </location>
</feature>
<evidence type="ECO:0000256" key="2">
    <source>
        <dbReference type="ARBA" id="ARBA00022741"/>
    </source>
</evidence>
<dbReference type="RefSeq" id="WP_010490408.1">
    <property type="nucleotide sequence ID" value="NZ_AZCT01000002.1"/>
</dbReference>
<dbReference type="EMBL" id="AZCT01000002">
    <property type="protein sequence ID" value="KRK13190.1"/>
    <property type="molecule type" value="Genomic_DNA"/>
</dbReference>
<reference evidence="5 6" key="1">
    <citation type="journal article" date="2015" name="Genome Announc.">
        <title>Expanding the biotechnology potential of lactobacilli through comparative genomics of 213 strains and associated genera.</title>
        <authorList>
            <person name="Sun Z."/>
            <person name="Harris H.M."/>
            <person name="McCann A."/>
            <person name="Guo C."/>
            <person name="Argimon S."/>
            <person name="Zhang W."/>
            <person name="Yang X."/>
            <person name="Jeffery I.B."/>
            <person name="Cooney J.C."/>
            <person name="Kagawa T.F."/>
            <person name="Liu W."/>
            <person name="Song Y."/>
            <person name="Salvetti E."/>
            <person name="Wrobel A."/>
            <person name="Rasinkangas P."/>
            <person name="Parkhill J."/>
            <person name="Rea M.C."/>
            <person name="O'Sullivan O."/>
            <person name="Ritari J."/>
            <person name="Douillard F.P."/>
            <person name="Paul Ross R."/>
            <person name="Yang R."/>
            <person name="Briner A.E."/>
            <person name="Felis G.E."/>
            <person name="de Vos W.M."/>
            <person name="Barrangou R."/>
            <person name="Klaenhammer T.R."/>
            <person name="Caufield P.W."/>
            <person name="Cui Y."/>
            <person name="Zhang H."/>
            <person name="O'Toole P.W."/>
        </authorList>
    </citation>
    <scope>NUCLEOTIDE SEQUENCE [LARGE SCALE GENOMIC DNA]</scope>
    <source>
        <strain evidence="5 6">DSM 20178</strain>
    </source>
</reference>
<accession>A0A0R1EUX7</accession>
<dbReference type="PATRIC" id="fig|1423816.3.peg.1448"/>
<dbReference type="PANTHER" id="PTHR42939">
    <property type="entry name" value="ABC TRANSPORTER ATP-BINDING PROTEIN ALBC-RELATED"/>
    <property type="match status" value="1"/>
</dbReference>
<keyword evidence="2" id="KW-0547">Nucleotide-binding</keyword>
<evidence type="ECO:0000259" key="4">
    <source>
        <dbReference type="PROSITE" id="PS50893"/>
    </source>
</evidence>
<dbReference type="InterPro" id="IPR027417">
    <property type="entry name" value="P-loop_NTPase"/>
</dbReference>
<dbReference type="PROSITE" id="PS50893">
    <property type="entry name" value="ABC_TRANSPORTER_2"/>
    <property type="match status" value="1"/>
</dbReference>
<dbReference type="PANTHER" id="PTHR42939:SF1">
    <property type="entry name" value="ABC TRANSPORTER ATP-BINDING PROTEIN ALBC-RELATED"/>
    <property type="match status" value="1"/>
</dbReference>
<dbReference type="Pfam" id="PF00005">
    <property type="entry name" value="ABC_tran"/>
    <property type="match status" value="1"/>
</dbReference>
<dbReference type="GO" id="GO:0005524">
    <property type="term" value="F:ATP binding"/>
    <property type="evidence" value="ECO:0007669"/>
    <property type="project" value="UniProtKB-KW"/>
</dbReference>
<sequence>MTRITIEHLTKSLSGRNILQVKNLSCESGEVYGLVGPNGAGKTTLLKCICGLIIPDGGEIQLNELVLDRRTRSTFLKHIGSVFAQSDSIFDLTIDTLLTEHYHYFCLKRPKDWHELLQNVALEITPKQKIGSLSLGMRQRLLLALAISHDPSILILDEPFNGLDPDGVNLTKKLINNLAKDKVVIITSHSFADLNDIITQSVVIAHGQTSGVKKLAAIKSDFTDGLADFYREFVRHTNSLN</sequence>
<dbReference type="eggNOG" id="COG1131">
    <property type="taxonomic scope" value="Bacteria"/>
</dbReference>
<comment type="caution">
    <text evidence="5">The sequence shown here is derived from an EMBL/GenBank/DDBJ whole genome shotgun (WGS) entry which is preliminary data.</text>
</comment>
<dbReference type="GO" id="GO:0016887">
    <property type="term" value="F:ATP hydrolysis activity"/>
    <property type="evidence" value="ECO:0007669"/>
    <property type="project" value="InterPro"/>
</dbReference>
<evidence type="ECO:0000313" key="6">
    <source>
        <dbReference type="Proteomes" id="UP000051984"/>
    </source>
</evidence>
<keyword evidence="3 5" id="KW-0067">ATP-binding</keyword>
<gene>
    <name evidence="5" type="ORF">FD51_GL001388</name>
</gene>